<feature type="transmembrane region" description="Helical" evidence="1">
    <location>
        <begin position="83"/>
        <end position="102"/>
    </location>
</feature>
<keyword evidence="1" id="KW-0812">Transmembrane</keyword>
<keyword evidence="1" id="KW-1133">Transmembrane helix</keyword>
<feature type="transmembrane region" description="Helical" evidence="1">
    <location>
        <begin position="122"/>
        <end position="141"/>
    </location>
</feature>
<keyword evidence="1" id="KW-0472">Membrane</keyword>
<dbReference type="GO" id="GO:0032259">
    <property type="term" value="P:methylation"/>
    <property type="evidence" value="ECO:0007669"/>
    <property type="project" value="UniProtKB-KW"/>
</dbReference>
<feature type="transmembrane region" description="Helical" evidence="1">
    <location>
        <begin position="173"/>
        <end position="201"/>
    </location>
</feature>
<dbReference type="Pfam" id="PF06966">
    <property type="entry name" value="DUF1295"/>
    <property type="match status" value="1"/>
</dbReference>
<evidence type="ECO:0000313" key="2">
    <source>
        <dbReference type="EMBL" id="TDR20774.1"/>
    </source>
</evidence>
<dbReference type="PANTHER" id="PTHR32251:SF33">
    <property type="entry name" value="STEROID 5-ALPHA REDUCTASE C-TERMINAL DOMAIN-CONTAINING PROTEIN"/>
    <property type="match status" value="1"/>
</dbReference>
<keyword evidence="2" id="KW-0808">Transferase</keyword>
<dbReference type="PROSITE" id="PS50244">
    <property type="entry name" value="S5A_REDUCTASE"/>
    <property type="match status" value="1"/>
</dbReference>
<dbReference type="GO" id="GO:0008168">
    <property type="term" value="F:methyltransferase activity"/>
    <property type="evidence" value="ECO:0007669"/>
    <property type="project" value="UniProtKB-KW"/>
</dbReference>
<dbReference type="AlphaFoldDB" id="A0A4R6XRX7"/>
<dbReference type="Proteomes" id="UP000295724">
    <property type="component" value="Unassembled WGS sequence"/>
</dbReference>
<accession>A0A4R6XRX7</accession>
<dbReference type="PANTHER" id="PTHR32251">
    <property type="entry name" value="3-OXO-5-ALPHA-STEROID 4-DEHYDROGENASE"/>
    <property type="match status" value="1"/>
</dbReference>
<keyword evidence="3" id="KW-1185">Reference proteome</keyword>
<evidence type="ECO:0000256" key="1">
    <source>
        <dbReference type="SAM" id="Phobius"/>
    </source>
</evidence>
<dbReference type="GO" id="GO:0016020">
    <property type="term" value="C:membrane"/>
    <property type="evidence" value="ECO:0007669"/>
    <property type="project" value="TreeGrafter"/>
</dbReference>
<dbReference type="EMBL" id="SNZB01000003">
    <property type="protein sequence ID" value="TDR20774.1"/>
    <property type="molecule type" value="Genomic_DNA"/>
</dbReference>
<keyword evidence="2" id="KW-0489">Methyltransferase</keyword>
<dbReference type="OrthoDB" id="5293276at2"/>
<organism evidence="2 3">
    <name type="scientific">Marinicella litoralis</name>
    <dbReference type="NCBI Taxonomy" id="644220"/>
    <lineage>
        <taxon>Bacteria</taxon>
        <taxon>Pseudomonadati</taxon>
        <taxon>Pseudomonadota</taxon>
        <taxon>Gammaproteobacteria</taxon>
        <taxon>Lysobacterales</taxon>
        <taxon>Marinicellaceae</taxon>
        <taxon>Marinicella</taxon>
    </lineage>
</organism>
<evidence type="ECO:0000313" key="3">
    <source>
        <dbReference type="Proteomes" id="UP000295724"/>
    </source>
</evidence>
<sequence length="231" mass="26894">MMTRLKRLADYLTSDFLGGPKPWKLSWVINFQKAGTFFFVAWLMWFYQNTSVAAYIYLALHGSYGFVWLIKDFNFPDKGWQKKVTIVGGLVAFFGVLLWYWVIAWLLISQPQTPDYPLADNIWFAGCIALCLLGCVIMIAADAQKHYTLKFHNGLIDDGIHKYIRHPNYLGEIMIYAAFGLMAWHWAAAVILLSVWLLVFLPNMMAKERSLARYPEWKSYRQRSGWLLPFL</sequence>
<dbReference type="InterPro" id="IPR010721">
    <property type="entry name" value="UstE-like"/>
</dbReference>
<dbReference type="Gene3D" id="1.20.120.1630">
    <property type="match status" value="1"/>
</dbReference>
<gene>
    <name evidence="2" type="ORF">C8D91_1752</name>
</gene>
<comment type="caution">
    <text evidence="2">The sequence shown here is derived from an EMBL/GenBank/DDBJ whole genome shotgun (WGS) entry which is preliminary data.</text>
</comment>
<reference evidence="2 3" key="1">
    <citation type="submission" date="2019-03" db="EMBL/GenBank/DDBJ databases">
        <title>Genomic Encyclopedia of Type Strains, Phase IV (KMG-IV): sequencing the most valuable type-strain genomes for metagenomic binning, comparative biology and taxonomic classification.</title>
        <authorList>
            <person name="Goeker M."/>
        </authorList>
    </citation>
    <scope>NUCLEOTIDE SEQUENCE [LARGE SCALE GENOMIC DNA]</scope>
    <source>
        <strain evidence="2 3">DSM 25488</strain>
    </source>
</reference>
<name>A0A4R6XRX7_9GAMM</name>
<protein>
    <submittedName>
        <fullName evidence="2">Protein-S-isoprenylcysteine O-methyltransferase Ste14</fullName>
    </submittedName>
</protein>
<proteinExistence type="predicted"/>